<gene>
    <name evidence="5" type="ORF">NG799_21005</name>
</gene>
<dbReference type="Gene3D" id="3.30.450.90">
    <property type="match status" value="1"/>
</dbReference>
<feature type="region of interest" description="Disordered" evidence="2">
    <location>
        <begin position="100"/>
        <end position="157"/>
    </location>
</feature>
<dbReference type="Proteomes" id="UP001525890">
    <property type="component" value="Unassembled WGS sequence"/>
</dbReference>
<dbReference type="SUPFAM" id="SSF160246">
    <property type="entry name" value="EspE N-terminal domain-like"/>
    <property type="match status" value="1"/>
</dbReference>
<feature type="compositionally biased region" description="Low complexity" evidence="2">
    <location>
        <begin position="123"/>
        <end position="132"/>
    </location>
</feature>
<sequence>MQTKTVTNWAAQMDSEQIFQLIDNLLPFEACLYHEVLPLSIKGSRLHLGMVDPEDSAALEYVRRILGYMRCSLVSEPISPEIHRSMLSAYLNYMHTGKKKASAAPHTPGSHVPAPPMPPLPNSSHASSVAVHSRNDLLPPPHSHLATSDRPSLPAPHSTPLLPGAAVPVLQVSVSHPHSSLDELANLPPKELLQELLGRILEGGIGRLYFERQSQQGRILWSQDGVVQSVMDGLELSLFGGVMNELKLLAHLPLIPLQKPKQVEIERRYNKEDLLLRLRVMPGTDGERATLQVLRGAALKFYKQQQVEDLSRDALRLALQLQRKVDELRDRASKIPDLALAKLDALPALNQLIRQVDEQLAKLKALDEHKE</sequence>
<dbReference type="InterPro" id="IPR037257">
    <property type="entry name" value="T2SS_E_N_sf"/>
</dbReference>
<evidence type="ECO:0000259" key="3">
    <source>
        <dbReference type="Pfam" id="PF00437"/>
    </source>
</evidence>
<evidence type="ECO:0008006" key="7">
    <source>
        <dbReference type="Google" id="ProtNLM"/>
    </source>
</evidence>
<dbReference type="Pfam" id="PF05157">
    <property type="entry name" value="MshEN"/>
    <property type="match status" value="1"/>
</dbReference>
<feature type="coiled-coil region" evidence="1">
    <location>
        <begin position="311"/>
        <end position="369"/>
    </location>
</feature>
<evidence type="ECO:0000313" key="5">
    <source>
        <dbReference type="EMBL" id="MCT7968792.1"/>
    </source>
</evidence>
<feature type="domain" description="Bacterial type II secretion system protein E" evidence="3">
    <location>
        <begin position="190"/>
        <end position="320"/>
    </location>
</feature>
<dbReference type="InterPro" id="IPR001482">
    <property type="entry name" value="T2SS/T4SS_dom"/>
</dbReference>
<proteinExistence type="predicted"/>
<dbReference type="Gene3D" id="3.30.300.160">
    <property type="entry name" value="Type II secretion system, protein E, N-terminal domain"/>
    <property type="match status" value="1"/>
</dbReference>
<dbReference type="Pfam" id="PF00437">
    <property type="entry name" value="T2SSE"/>
    <property type="match status" value="1"/>
</dbReference>
<name>A0ABT2MWB9_9CYAN</name>
<reference evidence="5 6" key="1">
    <citation type="journal article" date="2022" name="Front. Microbiol.">
        <title>High genomic differentiation and limited gene flow indicate recent cryptic speciation within the genus Laspinema (cyanobacteria).</title>
        <authorList>
            <person name="Stanojkovic A."/>
            <person name="Skoupy S."/>
            <person name="Skaloud P."/>
            <person name="Dvorak P."/>
        </authorList>
    </citation>
    <scope>NUCLEOTIDE SEQUENCE [LARGE SCALE GENOMIC DNA]</scope>
    <source>
        <strain evidence="5 6">D2a</strain>
    </source>
</reference>
<dbReference type="EMBL" id="JAMXFF010000037">
    <property type="protein sequence ID" value="MCT7968792.1"/>
    <property type="molecule type" value="Genomic_DNA"/>
</dbReference>
<evidence type="ECO:0000256" key="2">
    <source>
        <dbReference type="SAM" id="MobiDB-lite"/>
    </source>
</evidence>
<feature type="domain" description="Type II secretion system protein GspE N-terminal" evidence="4">
    <location>
        <begin position="22"/>
        <end position="74"/>
    </location>
</feature>
<dbReference type="InterPro" id="IPR007831">
    <property type="entry name" value="T2SS_GspE_N"/>
</dbReference>
<keyword evidence="6" id="KW-1185">Reference proteome</keyword>
<evidence type="ECO:0000313" key="6">
    <source>
        <dbReference type="Proteomes" id="UP001525890"/>
    </source>
</evidence>
<evidence type="ECO:0000256" key="1">
    <source>
        <dbReference type="SAM" id="Coils"/>
    </source>
</evidence>
<comment type="caution">
    <text evidence="5">The sequence shown here is derived from an EMBL/GenBank/DDBJ whole genome shotgun (WGS) entry which is preliminary data.</text>
</comment>
<evidence type="ECO:0000259" key="4">
    <source>
        <dbReference type="Pfam" id="PF05157"/>
    </source>
</evidence>
<protein>
    <recommendedName>
        <fullName evidence="7">Type II secretion system protein GspE N-terminal domain-containing protein</fullName>
    </recommendedName>
</protein>
<keyword evidence="1" id="KW-0175">Coiled coil</keyword>
<dbReference type="RefSeq" id="WP_368008284.1">
    <property type="nucleotide sequence ID" value="NZ_JAMXFF010000037.1"/>
</dbReference>
<accession>A0ABT2MWB9</accession>
<organism evidence="5 6">
    <name type="scientific">Laspinema palackyanum D2a</name>
    <dbReference type="NCBI Taxonomy" id="2953684"/>
    <lineage>
        <taxon>Bacteria</taxon>
        <taxon>Bacillati</taxon>
        <taxon>Cyanobacteriota</taxon>
        <taxon>Cyanophyceae</taxon>
        <taxon>Oscillatoriophycideae</taxon>
        <taxon>Oscillatoriales</taxon>
        <taxon>Laspinemataceae</taxon>
        <taxon>Laspinema</taxon>
        <taxon>Laspinema palackyanum</taxon>
    </lineage>
</organism>